<dbReference type="Gene3D" id="3.40.47.10">
    <property type="match status" value="2"/>
</dbReference>
<dbReference type="InterPro" id="IPR020615">
    <property type="entry name" value="Thiolase_acyl_enz_int_AS"/>
</dbReference>
<dbReference type="InterPro" id="IPR002155">
    <property type="entry name" value="Thiolase"/>
</dbReference>
<reference evidence="8" key="2">
    <citation type="journal article" date="2015" name="BMC Genomics">
        <title>Analysis of the agrotis segetum pheromone gland transcriptome in the light of Sex pheromone biosynthesis.</title>
        <authorList>
            <person name="Ding B.J."/>
            <person name="Lofstedt C."/>
        </authorList>
    </citation>
    <scope>NUCLEOTIDE SEQUENCE</scope>
    <source>
        <tissue evidence="8">Pheromone gland</tissue>
    </source>
</reference>
<evidence type="ECO:0000259" key="6">
    <source>
        <dbReference type="Pfam" id="PF00108"/>
    </source>
</evidence>
<dbReference type="InterPro" id="IPR020613">
    <property type="entry name" value="Thiolase_CS"/>
</dbReference>
<dbReference type="CDD" id="cd00751">
    <property type="entry name" value="thiolase"/>
    <property type="match status" value="1"/>
</dbReference>
<feature type="active site" description="Acyl-thioester intermediate" evidence="4">
    <location>
        <position position="74"/>
    </location>
</feature>
<reference evidence="8" key="1">
    <citation type="submission" date="2014-03" db="EMBL/GenBank/DDBJ databases">
        <authorList>
            <person name="Saikia M."/>
            <person name="Chaudhari Y."/>
            <person name="Khan M."/>
            <person name="Devi D."/>
        </authorList>
    </citation>
    <scope>NUCLEOTIDE SEQUENCE</scope>
    <source>
        <tissue evidence="8">Pheromone gland</tissue>
    </source>
</reference>
<dbReference type="PANTHER" id="PTHR18919:SF107">
    <property type="entry name" value="ACETYL-COA ACETYLTRANSFERASE, CYTOSOLIC"/>
    <property type="match status" value="1"/>
</dbReference>
<evidence type="ECO:0000256" key="1">
    <source>
        <dbReference type="ARBA" id="ARBA00010982"/>
    </source>
</evidence>
<name>A0A088ML76_AGRSE</name>
<evidence type="ECO:0000256" key="5">
    <source>
        <dbReference type="RuleBase" id="RU003557"/>
    </source>
</evidence>
<evidence type="ECO:0000256" key="3">
    <source>
        <dbReference type="ARBA" id="ARBA00023315"/>
    </source>
</evidence>
<dbReference type="InterPro" id="IPR020616">
    <property type="entry name" value="Thiolase_N"/>
</dbReference>
<evidence type="ECO:0000256" key="2">
    <source>
        <dbReference type="ARBA" id="ARBA00022679"/>
    </source>
</evidence>
<dbReference type="EMBL" id="KJ579214">
    <property type="protein sequence ID" value="AIN34690.1"/>
    <property type="molecule type" value="mRNA"/>
</dbReference>
<evidence type="ECO:0000256" key="4">
    <source>
        <dbReference type="PIRSR" id="PIRSR000429-1"/>
    </source>
</evidence>
<accession>A0A088ML76</accession>
<feature type="domain" description="Thiolase C-terminal" evidence="7">
    <location>
        <begin position="255"/>
        <end position="370"/>
    </location>
</feature>
<dbReference type="Pfam" id="PF00108">
    <property type="entry name" value="Thiolase_N"/>
    <property type="match status" value="1"/>
</dbReference>
<dbReference type="Pfam" id="PF02803">
    <property type="entry name" value="Thiolase_C"/>
    <property type="match status" value="1"/>
</dbReference>
<keyword evidence="2 5" id="KW-0808">Transferase</keyword>
<proteinExistence type="evidence at transcript level"/>
<dbReference type="PROSITE" id="PS00098">
    <property type="entry name" value="THIOLASE_1"/>
    <property type="match status" value="1"/>
</dbReference>
<dbReference type="GO" id="GO:0003985">
    <property type="term" value="F:acetyl-CoA C-acetyltransferase activity"/>
    <property type="evidence" value="ECO:0007669"/>
    <property type="project" value="TreeGrafter"/>
</dbReference>
<feature type="active site" description="Proton acceptor" evidence="4">
    <location>
        <position position="364"/>
    </location>
</feature>
<feature type="active site" description="Proton acceptor" evidence="4">
    <location>
        <position position="334"/>
    </location>
</feature>
<sequence length="370" mass="39221">MLLERRCFNGGNLICGNQGLMVEDQRNRVKLSKIVGATSMFVSGSSDGILTPRHSALKAGVPYDKPALGVNKLCGSGIQAMVNSAQDILLGSAQISLAGGTENMSAIPFLVRNLRFGTQLGQVRPFEDFLKAGALDSYCNYTMAQTAENLAKMYDLKREQLDEFALKSQMKWKAGFKNGAFEAEMAHVTVTVGGKPVVVNKDEHPRTNTTLESLSKLPALFREGGVGTVGNSTGVNDGAGALILASEEAIKQHNLTPLARLSCWSHAGVEPRVMGLGPVPAVRQLLAATGYTLDDMDMFEINEQFAAQALASVLEIGLDQDKLNMNGGALAMGHPAAASGARIAAHLTHELRRRGLKRGIGATCIGGGQG</sequence>
<gene>
    <name evidence="8" type="primary">ATF</name>
</gene>
<dbReference type="GO" id="GO:0005739">
    <property type="term" value="C:mitochondrion"/>
    <property type="evidence" value="ECO:0007669"/>
    <property type="project" value="TreeGrafter"/>
</dbReference>
<dbReference type="NCBIfam" id="TIGR01930">
    <property type="entry name" value="AcCoA-C-Actrans"/>
    <property type="match status" value="1"/>
</dbReference>
<dbReference type="InterPro" id="IPR020617">
    <property type="entry name" value="Thiolase_C"/>
</dbReference>
<dbReference type="SUPFAM" id="SSF53901">
    <property type="entry name" value="Thiolase-like"/>
    <property type="match status" value="2"/>
</dbReference>
<comment type="similarity">
    <text evidence="1 5">Belongs to the thiolase-like superfamily. Thiolase family.</text>
</comment>
<evidence type="ECO:0000259" key="7">
    <source>
        <dbReference type="Pfam" id="PF02803"/>
    </source>
</evidence>
<dbReference type="AlphaFoldDB" id="A0A088ML76"/>
<dbReference type="PANTHER" id="PTHR18919">
    <property type="entry name" value="ACETYL-COA C-ACYLTRANSFERASE"/>
    <property type="match status" value="1"/>
</dbReference>
<keyword evidence="3 5" id="KW-0012">Acyltransferase</keyword>
<dbReference type="InterPro" id="IPR016039">
    <property type="entry name" value="Thiolase-like"/>
</dbReference>
<evidence type="ECO:0000313" key="8">
    <source>
        <dbReference type="EMBL" id="AIN34690.1"/>
    </source>
</evidence>
<dbReference type="PIRSF" id="PIRSF000429">
    <property type="entry name" value="Ac-CoA_Ac_transf"/>
    <property type="match status" value="1"/>
</dbReference>
<protein>
    <submittedName>
        <fullName evidence="8">Fatty alcohol acetyltransferase</fullName>
    </submittedName>
</protein>
<dbReference type="PROSITE" id="PS00737">
    <property type="entry name" value="THIOLASE_2"/>
    <property type="match status" value="1"/>
</dbReference>
<feature type="domain" description="Thiolase N-terminal" evidence="6">
    <location>
        <begin position="44"/>
        <end position="248"/>
    </location>
</feature>
<dbReference type="GO" id="GO:0006635">
    <property type="term" value="P:fatty acid beta-oxidation"/>
    <property type="evidence" value="ECO:0007669"/>
    <property type="project" value="TreeGrafter"/>
</dbReference>
<organism evidence="8">
    <name type="scientific">Agrotis segetum</name>
    <name type="common">Turnip moth</name>
    <dbReference type="NCBI Taxonomy" id="47767"/>
    <lineage>
        <taxon>Eukaryota</taxon>
        <taxon>Metazoa</taxon>
        <taxon>Ecdysozoa</taxon>
        <taxon>Arthropoda</taxon>
        <taxon>Hexapoda</taxon>
        <taxon>Insecta</taxon>
        <taxon>Pterygota</taxon>
        <taxon>Neoptera</taxon>
        <taxon>Endopterygota</taxon>
        <taxon>Lepidoptera</taxon>
        <taxon>Glossata</taxon>
        <taxon>Ditrysia</taxon>
        <taxon>Noctuoidea</taxon>
        <taxon>Noctuidae</taxon>
        <taxon>Noctuinae</taxon>
        <taxon>Noctuini</taxon>
        <taxon>Agrotis</taxon>
    </lineage>
</organism>